<keyword evidence="10" id="KW-1185">Reference proteome</keyword>
<dbReference type="SUPFAM" id="SSF46785">
    <property type="entry name" value="Winged helix' DNA-binding domain"/>
    <property type="match status" value="1"/>
</dbReference>
<dbReference type="EMBL" id="APBN01000009">
    <property type="protein sequence ID" value="EMT51187.1"/>
    <property type="molecule type" value="Genomic_DNA"/>
</dbReference>
<dbReference type="Gene3D" id="3.40.640.10">
    <property type="entry name" value="Type I PLP-dependent aspartate aminotransferase-like (Major domain)"/>
    <property type="match status" value="1"/>
</dbReference>
<evidence type="ECO:0000313" key="10">
    <source>
        <dbReference type="Proteomes" id="UP000012081"/>
    </source>
</evidence>
<dbReference type="InterPro" id="IPR015424">
    <property type="entry name" value="PyrdxlP-dep_Trfase"/>
</dbReference>
<dbReference type="InterPro" id="IPR000524">
    <property type="entry name" value="Tscrpt_reg_HTH_GntR"/>
</dbReference>
<keyword evidence="7" id="KW-0804">Transcription</keyword>
<sequence>MLFAPQLDDSSRIPHYVQIYEQIKRQIIAGALSEHVKLPSVRKLADLLGLSTTPVETAYQQLVAEGFIASKPKSGYYVQPLADQQVERAEERETKLTVPRLQHRDASSYPYDFHLSKNDFSHFPFALWRRLFNRVLRHEHLDLLFYGDPQGEYGLRTELARYLRQLRGVSCSPEQIVIGADQHGLLTLLALLLKARVARVGVENPGYPLIASTFRQNGYEVIPVSLEEDGLNVNELAESGVELVAVSPSHQYPRGMIMPIAKRLRLLEWAKKTDAYIIEDDYDGEFRYHGRPVPSLQGLVQGANVIYMGGFSQVLAPAICTYYMVLPESLLESYDLLLRELLLEQSSSPLHQKTLELFMREGHFEKHVRRMRNVYRKKHDTLVQAVRKHMGERTVVIGEDAGFHVLLKVQHQVEERELSRMAKKAGINIASAAYTWMTPRTETTEKEFIAGFAGIELEKIEPGIRKLADVWWGQCSKFASKS</sequence>
<dbReference type="OrthoDB" id="9808770at2"/>
<evidence type="ECO:0000256" key="6">
    <source>
        <dbReference type="ARBA" id="ARBA00023125"/>
    </source>
</evidence>
<dbReference type="SMART" id="SM00345">
    <property type="entry name" value="HTH_GNTR"/>
    <property type="match status" value="1"/>
</dbReference>
<dbReference type="InterPro" id="IPR036388">
    <property type="entry name" value="WH-like_DNA-bd_sf"/>
</dbReference>
<protein>
    <submittedName>
        <fullName evidence="9">Transcriptional regulator</fullName>
    </submittedName>
</protein>
<keyword evidence="5" id="KW-0805">Transcription regulation</keyword>
<keyword evidence="6" id="KW-0238">DNA-binding</keyword>
<gene>
    <name evidence="9" type="ORF">I532_18242</name>
</gene>
<evidence type="ECO:0000256" key="4">
    <source>
        <dbReference type="ARBA" id="ARBA00022898"/>
    </source>
</evidence>
<dbReference type="GO" id="GO:0008483">
    <property type="term" value="F:transaminase activity"/>
    <property type="evidence" value="ECO:0007669"/>
    <property type="project" value="UniProtKB-KW"/>
</dbReference>
<dbReference type="InterPro" id="IPR004839">
    <property type="entry name" value="Aminotransferase_I/II_large"/>
</dbReference>
<dbReference type="Pfam" id="PF00392">
    <property type="entry name" value="GntR"/>
    <property type="match status" value="1"/>
</dbReference>
<evidence type="ECO:0000256" key="7">
    <source>
        <dbReference type="ARBA" id="ARBA00023163"/>
    </source>
</evidence>
<evidence type="ECO:0000256" key="5">
    <source>
        <dbReference type="ARBA" id="ARBA00023015"/>
    </source>
</evidence>
<dbReference type="InterPro" id="IPR015421">
    <property type="entry name" value="PyrdxlP-dep_Trfase_major"/>
</dbReference>
<dbReference type="PANTHER" id="PTHR46577">
    <property type="entry name" value="HTH-TYPE TRANSCRIPTIONAL REGULATORY PROTEIN GABR"/>
    <property type="match status" value="1"/>
</dbReference>
<organism evidence="9 10">
    <name type="scientific">Brevibacillus borstelensis AK1</name>
    <dbReference type="NCBI Taxonomy" id="1300222"/>
    <lineage>
        <taxon>Bacteria</taxon>
        <taxon>Bacillati</taxon>
        <taxon>Bacillota</taxon>
        <taxon>Bacilli</taxon>
        <taxon>Bacillales</taxon>
        <taxon>Paenibacillaceae</taxon>
        <taxon>Brevibacillus</taxon>
    </lineage>
</organism>
<dbReference type="CDD" id="cd00609">
    <property type="entry name" value="AAT_like"/>
    <property type="match status" value="1"/>
</dbReference>
<name>M8DCT3_9BACL</name>
<dbReference type="InterPro" id="IPR051446">
    <property type="entry name" value="HTH_trans_reg/aminotransferase"/>
</dbReference>
<dbReference type="STRING" id="1300222.I532_18242"/>
<keyword evidence="4" id="KW-0663">Pyridoxal phosphate</keyword>
<dbReference type="AlphaFoldDB" id="M8DCT3"/>
<dbReference type="CDD" id="cd07377">
    <property type="entry name" value="WHTH_GntR"/>
    <property type="match status" value="1"/>
</dbReference>
<evidence type="ECO:0000256" key="2">
    <source>
        <dbReference type="ARBA" id="ARBA00005384"/>
    </source>
</evidence>
<dbReference type="PROSITE" id="PS50949">
    <property type="entry name" value="HTH_GNTR"/>
    <property type="match status" value="1"/>
</dbReference>
<evidence type="ECO:0000259" key="8">
    <source>
        <dbReference type="PROSITE" id="PS50949"/>
    </source>
</evidence>
<feature type="domain" description="HTH gntR-type" evidence="8">
    <location>
        <begin position="13"/>
        <end position="81"/>
    </location>
</feature>
<dbReference type="SUPFAM" id="SSF53383">
    <property type="entry name" value="PLP-dependent transferases"/>
    <property type="match status" value="1"/>
</dbReference>
<dbReference type="RefSeq" id="WP_003390010.1">
    <property type="nucleotide sequence ID" value="NZ_APBN01000009.1"/>
</dbReference>
<dbReference type="InterPro" id="IPR036390">
    <property type="entry name" value="WH_DNA-bd_sf"/>
</dbReference>
<comment type="caution">
    <text evidence="9">The sequence shown here is derived from an EMBL/GenBank/DDBJ whole genome shotgun (WGS) entry which is preliminary data.</text>
</comment>
<evidence type="ECO:0000256" key="3">
    <source>
        <dbReference type="ARBA" id="ARBA00022576"/>
    </source>
</evidence>
<evidence type="ECO:0000313" key="9">
    <source>
        <dbReference type="EMBL" id="EMT51187.1"/>
    </source>
</evidence>
<evidence type="ECO:0000256" key="1">
    <source>
        <dbReference type="ARBA" id="ARBA00001933"/>
    </source>
</evidence>
<keyword evidence="3" id="KW-0808">Transferase</keyword>
<comment type="similarity">
    <text evidence="2">In the C-terminal section; belongs to the class-I pyridoxal-phosphate-dependent aminotransferase family.</text>
</comment>
<dbReference type="Proteomes" id="UP000012081">
    <property type="component" value="Unassembled WGS sequence"/>
</dbReference>
<dbReference type="Pfam" id="PF00155">
    <property type="entry name" value="Aminotran_1_2"/>
    <property type="match status" value="1"/>
</dbReference>
<keyword evidence="3" id="KW-0032">Aminotransferase</keyword>
<comment type="cofactor">
    <cofactor evidence="1">
        <name>pyridoxal 5'-phosphate</name>
        <dbReference type="ChEBI" id="CHEBI:597326"/>
    </cofactor>
</comment>
<dbReference type="Gene3D" id="1.10.10.10">
    <property type="entry name" value="Winged helix-like DNA-binding domain superfamily/Winged helix DNA-binding domain"/>
    <property type="match status" value="1"/>
</dbReference>
<dbReference type="GO" id="GO:0003700">
    <property type="term" value="F:DNA-binding transcription factor activity"/>
    <property type="evidence" value="ECO:0007669"/>
    <property type="project" value="InterPro"/>
</dbReference>
<accession>M8DCT3</accession>
<reference evidence="9 10" key="1">
    <citation type="submission" date="2013-03" db="EMBL/GenBank/DDBJ databases">
        <title>Assembly of a new bacterial strain Brevibacillus borstelensis AK1.</title>
        <authorList>
            <person name="Rajan I."/>
            <person name="PoliReddy D."/>
            <person name="Sugumar T."/>
            <person name="Rathinam K."/>
            <person name="Alqarawi S."/>
            <person name="Khalil A.B."/>
            <person name="Sivakumar N."/>
        </authorList>
    </citation>
    <scope>NUCLEOTIDE SEQUENCE [LARGE SCALE GENOMIC DNA]</scope>
    <source>
        <strain evidence="9 10">AK1</strain>
    </source>
</reference>
<proteinExistence type="inferred from homology"/>
<dbReference type="GO" id="GO:0030170">
    <property type="term" value="F:pyridoxal phosphate binding"/>
    <property type="evidence" value="ECO:0007669"/>
    <property type="project" value="InterPro"/>
</dbReference>
<dbReference type="GO" id="GO:0003677">
    <property type="term" value="F:DNA binding"/>
    <property type="evidence" value="ECO:0007669"/>
    <property type="project" value="UniProtKB-KW"/>
</dbReference>
<dbReference type="PANTHER" id="PTHR46577:SF1">
    <property type="entry name" value="HTH-TYPE TRANSCRIPTIONAL REGULATORY PROTEIN GABR"/>
    <property type="match status" value="1"/>
</dbReference>
<dbReference type="PATRIC" id="fig|1300222.3.peg.3825"/>